<organism evidence="2 3">
    <name type="scientific">Ramlibacter pinisoli</name>
    <dbReference type="NCBI Taxonomy" id="2682844"/>
    <lineage>
        <taxon>Bacteria</taxon>
        <taxon>Pseudomonadati</taxon>
        <taxon>Pseudomonadota</taxon>
        <taxon>Betaproteobacteria</taxon>
        <taxon>Burkholderiales</taxon>
        <taxon>Comamonadaceae</taxon>
        <taxon>Ramlibacter</taxon>
    </lineage>
</organism>
<reference evidence="2 3" key="1">
    <citation type="submission" date="2019-12" db="EMBL/GenBank/DDBJ databases">
        <authorList>
            <person name="Huq M.A."/>
        </authorList>
    </citation>
    <scope>NUCLEOTIDE SEQUENCE [LARGE SCALE GENOMIC DNA]</scope>
    <source>
        <strain evidence="2 3">MAH-25</strain>
    </source>
</reference>
<keyword evidence="1" id="KW-0732">Signal</keyword>
<evidence type="ECO:0000313" key="2">
    <source>
        <dbReference type="EMBL" id="MVQ30860.1"/>
    </source>
</evidence>
<dbReference type="RefSeq" id="WP_157398967.1">
    <property type="nucleotide sequence ID" value="NZ_WSEL01000009.1"/>
</dbReference>
<feature type="chain" id="PRO_5026654376" evidence="1">
    <location>
        <begin position="26"/>
        <end position="276"/>
    </location>
</feature>
<keyword evidence="3" id="KW-1185">Reference proteome</keyword>
<dbReference type="EMBL" id="WSEL01000009">
    <property type="protein sequence ID" value="MVQ30860.1"/>
    <property type="molecule type" value="Genomic_DNA"/>
</dbReference>
<evidence type="ECO:0000313" key="3">
    <source>
        <dbReference type="Proteomes" id="UP000469385"/>
    </source>
</evidence>
<comment type="caution">
    <text evidence="2">The sequence shown here is derived from an EMBL/GenBank/DDBJ whole genome shotgun (WGS) entry which is preliminary data.</text>
</comment>
<gene>
    <name evidence="2" type="ORF">GON04_15475</name>
</gene>
<accession>A0A6N8IXU4</accession>
<dbReference type="AlphaFoldDB" id="A0A6N8IXU4"/>
<evidence type="ECO:0000256" key="1">
    <source>
        <dbReference type="SAM" id="SignalP"/>
    </source>
</evidence>
<sequence>MQTRSSVLSLAFPIVGVLAAGSAAAQGAAWADPGPWRTSISLYGYLPSVSGSSNFPQPGGGSDVGVRAKELLQNVQSMFMGSLEVNRGRWGVFTDFAYFDLGDETSGTRDLFIGGNRLPADASASVDFSVKGSLWTTAASYRFLSYSDWTLDVFGGFRRIDVEQRVSWQLGGNVGQFPLPARGGNLSSGTTNWDPVVGVKGRIVLGTGRTWFVPYYFDIGAGQSRYTWQASAGLGYAFAWGDLVGSWRRVDYEFQPDQPIGSLRLDGPAIAAVWHW</sequence>
<feature type="signal peptide" evidence="1">
    <location>
        <begin position="1"/>
        <end position="25"/>
    </location>
</feature>
<dbReference type="Proteomes" id="UP000469385">
    <property type="component" value="Unassembled WGS sequence"/>
</dbReference>
<proteinExistence type="predicted"/>
<protein>
    <submittedName>
        <fullName evidence="2">Uncharacterized protein</fullName>
    </submittedName>
</protein>
<name>A0A6N8IXU4_9BURK</name>